<reference evidence="1" key="1">
    <citation type="journal article" date="2015" name="Genome Announc.">
        <title>Draft Genome Sequence of Tolypothrix boutellei Strain VB521301.</title>
        <authorList>
            <person name="Chandrababunaidu M.M."/>
            <person name="Singh D."/>
            <person name="Sen D."/>
            <person name="Bhan S."/>
            <person name="Das S."/>
            <person name="Gupta A."/>
            <person name="Adhikary S.P."/>
            <person name="Tripathy S."/>
        </authorList>
    </citation>
    <scope>NUCLEOTIDE SEQUENCE</scope>
    <source>
        <strain evidence="1">VB521301</strain>
    </source>
</reference>
<proteinExistence type="predicted"/>
<evidence type="ECO:0000313" key="1">
    <source>
        <dbReference type="EMBL" id="KIE12551.1"/>
    </source>
</evidence>
<sequence>MATAALSTLIATTETALAIPYNSATVYKGMDTFQVIVFSGTPGSKITVSLGSVAKTTAKIVGSCGEVRISPPASGVFTGLKVDGTAIDASALPSNTLPACNNGVFLEPRSANFKTPNNEVVIVNKTAGSAVSIELPQPSARTVTVNGCGFGQIKATATTPLPSTFSIGNTNYTVSSLPDAGKPPLCRTANGISTGYVPASWP</sequence>
<dbReference type="EMBL" id="JHEG02000036">
    <property type="protein sequence ID" value="KIE12551.1"/>
    <property type="molecule type" value="Genomic_DNA"/>
</dbReference>
<comment type="caution">
    <text evidence="1">The sequence shown here is derived from an EMBL/GenBank/DDBJ whole genome shotgun (WGS) entry which is preliminary data.</text>
</comment>
<gene>
    <name evidence="1" type="ORF">DA73_0209470</name>
</gene>
<dbReference type="STRING" id="1479485.DA73_0209470"/>
<organism evidence="1">
    <name type="scientific">Tolypothrix bouteillei VB521301</name>
    <dbReference type="NCBI Taxonomy" id="1479485"/>
    <lineage>
        <taxon>Bacteria</taxon>
        <taxon>Bacillati</taxon>
        <taxon>Cyanobacteriota</taxon>
        <taxon>Cyanophyceae</taxon>
        <taxon>Nostocales</taxon>
        <taxon>Tolypothrichaceae</taxon>
        <taxon>Tolypothrix</taxon>
    </lineage>
</organism>
<dbReference type="AlphaFoldDB" id="A0A0C1NIB4"/>
<protein>
    <submittedName>
        <fullName evidence="1">Uncharacterized protein</fullName>
    </submittedName>
</protein>
<accession>A0A0C1NIB4</accession>
<name>A0A0C1NIB4_9CYAN</name>